<evidence type="ECO:0000256" key="8">
    <source>
        <dbReference type="SAM" id="SignalP"/>
    </source>
</evidence>
<reference evidence="10 11" key="1">
    <citation type="submission" date="2019-06" db="EMBL/GenBank/DDBJ databases">
        <title>A chromosome-scale genome assembly of the European perch, Perca fluviatilis.</title>
        <authorList>
            <person name="Roques C."/>
            <person name="Zahm M."/>
            <person name="Cabau C."/>
            <person name="Klopp C."/>
            <person name="Bouchez O."/>
            <person name="Donnadieu C."/>
            <person name="Kuhl H."/>
            <person name="Gislard M."/>
            <person name="Guendouz S."/>
            <person name="Journot L."/>
            <person name="Haffray P."/>
            <person name="Bestin A."/>
            <person name="Morvezen R."/>
            <person name="Feron R."/>
            <person name="Wen M."/>
            <person name="Jouanno E."/>
            <person name="Herpin A."/>
            <person name="Schartl M."/>
            <person name="Postlethwait J."/>
            <person name="Schaerlinger B."/>
            <person name="Chardard D."/>
            <person name="Lecocq T."/>
            <person name="Poncet C."/>
            <person name="Jaffrelo L."/>
            <person name="Lampietro C."/>
            <person name="Guiguen Y."/>
        </authorList>
    </citation>
    <scope>NUCLEOTIDE SEQUENCE [LARGE SCALE GENOMIC DNA]</scope>
    <source>
        <tissue evidence="10">Blood</tissue>
    </source>
</reference>
<dbReference type="SMART" id="SM00112">
    <property type="entry name" value="CA"/>
    <property type="match status" value="3"/>
</dbReference>
<name>A0A6A5DZP1_PERFL</name>
<feature type="chain" id="PRO_5025402905" description="Cadherin domain-containing protein" evidence="8">
    <location>
        <begin position="23"/>
        <end position="539"/>
    </location>
</feature>
<evidence type="ECO:0000256" key="1">
    <source>
        <dbReference type="ARBA" id="ARBA00004370"/>
    </source>
</evidence>
<dbReference type="EMBL" id="VHII01000023">
    <property type="protein sequence ID" value="KAF1372035.1"/>
    <property type="molecule type" value="Genomic_DNA"/>
</dbReference>
<organism evidence="10 11">
    <name type="scientific">Perca fluviatilis</name>
    <name type="common">European perch</name>
    <dbReference type="NCBI Taxonomy" id="8168"/>
    <lineage>
        <taxon>Eukaryota</taxon>
        <taxon>Metazoa</taxon>
        <taxon>Chordata</taxon>
        <taxon>Craniata</taxon>
        <taxon>Vertebrata</taxon>
        <taxon>Euteleostomi</taxon>
        <taxon>Actinopterygii</taxon>
        <taxon>Neopterygii</taxon>
        <taxon>Teleostei</taxon>
        <taxon>Neoteleostei</taxon>
        <taxon>Acanthomorphata</taxon>
        <taxon>Eupercaria</taxon>
        <taxon>Perciformes</taxon>
        <taxon>Percoidei</taxon>
        <taxon>Percidae</taxon>
        <taxon>Percinae</taxon>
        <taxon>Perca</taxon>
    </lineage>
</organism>
<sequence>MLRCKMLLWQLALRLSYHVVPASLCLGGSDIFVSIRENSPMGQFISNLSIRGEPRDNTIRLCLTGDSADWFYLEGRTIRLNASASRVLDREVLGSVLIAELTCFQDDVIQSRFRIVVEILNENDNRPNFLQETIQPFSISELTAVNSVVFSVKAVDADGDMISYIIDQSSRDADFFRIDLPNSGNLVLNKPLDYESRTELQLILWAQEANTVEKFNTSAVLIVNIEDRDDLYPHFLPCTPVSPGLPVCMNPTYTTNITQRHQDAVLEFSPGPIRAEDGDRGINTPLIYSILSGADQGRFEINNRTGEIRITRAVNDRRRETNFTLSIMVCQEDDRLKYSVALVLVRVLAPNAFPPVFNSSTFKGFIVQSSSPASIVSTYGNQVLLIQATDTDFSNGRNPNIHYSIQPSSGLYQITQGGVLIARTDQLHAFDRHILQVVARDEESGEEASASVDVEVLQRGQAVPDGAFREQQYFGDVDRRLAGGIAASMLLLFLSAVLCLLLRMLKRRRRQRHEHEHDHEHAAVGKHPNVVRTETPSLS</sequence>
<keyword evidence="7" id="KW-0812">Transmembrane</keyword>
<dbReference type="SUPFAM" id="SSF49313">
    <property type="entry name" value="Cadherin-like"/>
    <property type="match status" value="3"/>
</dbReference>
<evidence type="ECO:0000256" key="5">
    <source>
        <dbReference type="PROSITE-ProRule" id="PRU00043"/>
    </source>
</evidence>
<dbReference type="GO" id="GO:0005912">
    <property type="term" value="C:adherens junction"/>
    <property type="evidence" value="ECO:0007669"/>
    <property type="project" value="TreeGrafter"/>
</dbReference>
<gene>
    <name evidence="10" type="ORF">PFLUV_G00260150</name>
</gene>
<dbReference type="GO" id="GO:0000902">
    <property type="term" value="P:cell morphogenesis"/>
    <property type="evidence" value="ECO:0007669"/>
    <property type="project" value="TreeGrafter"/>
</dbReference>
<dbReference type="GO" id="GO:0005509">
    <property type="term" value="F:calcium ion binding"/>
    <property type="evidence" value="ECO:0007669"/>
    <property type="project" value="UniProtKB-UniRule"/>
</dbReference>
<feature type="compositionally biased region" description="Basic and acidic residues" evidence="6">
    <location>
        <begin position="513"/>
        <end position="523"/>
    </location>
</feature>
<dbReference type="PROSITE" id="PS50268">
    <property type="entry name" value="CADHERIN_2"/>
    <property type="match status" value="4"/>
</dbReference>
<protein>
    <recommendedName>
        <fullName evidence="9">Cadherin domain-containing protein</fullName>
    </recommendedName>
</protein>
<accession>A0A6A5DZP1</accession>
<keyword evidence="7" id="KW-1133">Transmembrane helix</keyword>
<feature type="region of interest" description="Disordered" evidence="6">
    <location>
        <begin position="512"/>
        <end position="539"/>
    </location>
</feature>
<dbReference type="GO" id="GO:0016477">
    <property type="term" value="P:cell migration"/>
    <property type="evidence" value="ECO:0007669"/>
    <property type="project" value="TreeGrafter"/>
</dbReference>
<dbReference type="GO" id="GO:0016339">
    <property type="term" value="P:calcium-dependent cell-cell adhesion via plasma membrane cell adhesion molecules"/>
    <property type="evidence" value="ECO:0007669"/>
    <property type="project" value="TreeGrafter"/>
</dbReference>
<dbReference type="PRINTS" id="PR00205">
    <property type="entry name" value="CADHERIN"/>
</dbReference>
<dbReference type="GO" id="GO:0016342">
    <property type="term" value="C:catenin complex"/>
    <property type="evidence" value="ECO:0007669"/>
    <property type="project" value="TreeGrafter"/>
</dbReference>
<dbReference type="GO" id="GO:0045296">
    <property type="term" value="F:cadherin binding"/>
    <property type="evidence" value="ECO:0007669"/>
    <property type="project" value="TreeGrafter"/>
</dbReference>
<dbReference type="CDD" id="cd11304">
    <property type="entry name" value="Cadherin_repeat"/>
    <property type="match status" value="3"/>
</dbReference>
<keyword evidence="8" id="KW-0732">Signal</keyword>
<keyword evidence="11" id="KW-1185">Reference proteome</keyword>
<feature type="domain" description="Cadherin" evidence="9">
    <location>
        <begin position="131"/>
        <end position="235"/>
    </location>
</feature>
<dbReference type="AlphaFoldDB" id="A0A6A5DZP1"/>
<evidence type="ECO:0000256" key="2">
    <source>
        <dbReference type="ARBA" id="ARBA00022737"/>
    </source>
</evidence>
<evidence type="ECO:0000313" key="11">
    <source>
        <dbReference type="Proteomes" id="UP000465112"/>
    </source>
</evidence>
<feature type="domain" description="Cadherin" evidence="9">
    <location>
        <begin position="249"/>
        <end position="357"/>
    </location>
</feature>
<dbReference type="InterPro" id="IPR039808">
    <property type="entry name" value="Cadherin"/>
</dbReference>
<dbReference type="GO" id="GO:0007156">
    <property type="term" value="P:homophilic cell adhesion via plasma membrane adhesion molecules"/>
    <property type="evidence" value="ECO:0007669"/>
    <property type="project" value="InterPro"/>
</dbReference>
<comment type="subcellular location">
    <subcellularLocation>
        <location evidence="1">Membrane</location>
    </subcellularLocation>
</comment>
<comment type="caution">
    <text evidence="10">The sequence shown here is derived from an EMBL/GenBank/DDBJ whole genome shotgun (WGS) entry which is preliminary data.</text>
</comment>
<feature type="transmembrane region" description="Helical" evidence="7">
    <location>
        <begin position="481"/>
        <end position="502"/>
    </location>
</feature>
<dbReference type="GO" id="GO:0007043">
    <property type="term" value="P:cell-cell junction assembly"/>
    <property type="evidence" value="ECO:0007669"/>
    <property type="project" value="TreeGrafter"/>
</dbReference>
<evidence type="ECO:0000256" key="6">
    <source>
        <dbReference type="SAM" id="MobiDB-lite"/>
    </source>
</evidence>
<keyword evidence="3 5" id="KW-0106">Calcium</keyword>
<dbReference type="Proteomes" id="UP000465112">
    <property type="component" value="Chromosome 23"/>
</dbReference>
<dbReference type="InterPro" id="IPR002126">
    <property type="entry name" value="Cadherin-like_dom"/>
</dbReference>
<feature type="signal peptide" evidence="8">
    <location>
        <begin position="1"/>
        <end position="22"/>
    </location>
</feature>
<dbReference type="Pfam" id="PF00028">
    <property type="entry name" value="Cadherin"/>
    <property type="match status" value="2"/>
</dbReference>
<dbReference type="PANTHER" id="PTHR24027:SF431">
    <property type="entry name" value="CADHERIN-RELATED FAMILY MEMBER 5-LIKE ISOFORM X1"/>
    <property type="match status" value="1"/>
</dbReference>
<evidence type="ECO:0000313" key="10">
    <source>
        <dbReference type="EMBL" id="KAF1372035.1"/>
    </source>
</evidence>
<dbReference type="InterPro" id="IPR015919">
    <property type="entry name" value="Cadherin-like_sf"/>
</dbReference>
<dbReference type="Gene3D" id="2.60.40.60">
    <property type="entry name" value="Cadherins"/>
    <property type="match status" value="4"/>
</dbReference>
<dbReference type="GO" id="GO:0044331">
    <property type="term" value="P:cell-cell adhesion mediated by cadherin"/>
    <property type="evidence" value="ECO:0007669"/>
    <property type="project" value="TreeGrafter"/>
</dbReference>
<keyword evidence="4 7" id="KW-0472">Membrane</keyword>
<evidence type="ECO:0000259" key="9">
    <source>
        <dbReference type="PROSITE" id="PS50268"/>
    </source>
</evidence>
<dbReference type="GO" id="GO:0008013">
    <property type="term" value="F:beta-catenin binding"/>
    <property type="evidence" value="ECO:0007669"/>
    <property type="project" value="TreeGrafter"/>
</dbReference>
<feature type="domain" description="Cadherin" evidence="9">
    <location>
        <begin position="33"/>
        <end position="129"/>
    </location>
</feature>
<dbReference type="PANTHER" id="PTHR24027">
    <property type="entry name" value="CADHERIN-23"/>
    <property type="match status" value="1"/>
</dbReference>
<proteinExistence type="predicted"/>
<dbReference type="GO" id="GO:0034332">
    <property type="term" value="P:adherens junction organization"/>
    <property type="evidence" value="ECO:0007669"/>
    <property type="project" value="TreeGrafter"/>
</dbReference>
<feature type="domain" description="Cadherin" evidence="9">
    <location>
        <begin position="358"/>
        <end position="466"/>
    </location>
</feature>
<keyword evidence="2" id="KW-0677">Repeat</keyword>
<evidence type="ECO:0000256" key="3">
    <source>
        <dbReference type="ARBA" id="ARBA00022837"/>
    </source>
</evidence>
<evidence type="ECO:0000256" key="7">
    <source>
        <dbReference type="SAM" id="Phobius"/>
    </source>
</evidence>
<evidence type="ECO:0000256" key="4">
    <source>
        <dbReference type="ARBA" id="ARBA00023136"/>
    </source>
</evidence>